<keyword evidence="3" id="KW-1185">Reference proteome</keyword>
<evidence type="ECO:0000313" key="3">
    <source>
        <dbReference type="Proteomes" id="UP000606003"/>
    </source>
</evidence>
<feature type="transmembrane region" description="Helical" evidence="1">
    <location>
        <begin position="99"/>
        <end position="120"/>
    </location>
</feature>
<comment type="caution">
    <text evidence="2">The sequence shown here is derived from an EMBL/GenBank/DDBJ whole genome shotgun (WGS) entry which is preliminary data.</text>
</comment>
<dbReference type="Proteomes" id="UP000606003">
    <property type="component" value="Unassembled WGS sequence"/>
</dbReference>
<protein>
    <recommendedName>
        <fullName evidence="4">Tetratricopeptide repeat protein</fullName>
    </recommendedName>
</protein>
<evidence type="ECO:0000256" key="1">
    <source>
        <dbReference type="SAM" id="Phobius"/>
    </source>
</evidence>
<dbReference type="EMBL" id="JACXAC010000005">
    <property type="protein sequence ID" value="MBD2723404.1"/>
    <property type="molecule type" value="Genomic_DNA"/>
</dbReference>
<dbReference type="SUPFAM" id="SSF48452">
    <property type="entry name" value="TPR-like"/>
    <property type="match status" value="1"/>
</dbReference>
<dbReference type="InterPro" id="IPR011990">
    <property type="entry name" value="TPR-like_helical_dom_sf"/>
</dbReference>
<sequence length="272" mass="30419">MSPQTPPRPDLRPYFDELERFADGQMTPAEQEAFELRLEQEEDLADAHAAYEQLTADLRWAAGHDTLRLRLQALDERMNERGTALARVEQLNQRRQRRWTVLGTLGALLLLAVGAAAWYFTRPSPARPARSWEAYYQPDPGPVVTPALLHARPLLSEALDQYQSGHYPAALHSLGRVSPTSVGNDTLLYLRGLILLRQGQGNAAQLYLRRVSDENATSELTRRARYHLGMAYWQAKELAPALTELRAVAADSLNPYRASARRAVAAGVLEGK</sequence>
<keyword evidence="1" id="KW-0812">Transmembrane</keyword>
<proteinExistence type="predicted"/>
<organism evidence="2 3">
    <name type="scientific">Hymenobacter armeniacus</name>
    <dbReference type="NCBI Taxonomy" id="2771358"/>
    <lineage>
        <taxon>Bacteria</taxon>
        <taxon>Pseudomonadati</taxon>
        <taxon>Bacteroidota</taxon>
        <taxon>Cytophagia</taxon>
        <taxon>Cytophagales</taxon>
        <taxon>Hymenobacteraceae</taxon>
        <taxon>Hymenobacter</taxon>
    </lineage>
</organism>
<gene>
    <name evidence="2" type="ORF">IC234_14840</name>
</gene>
<evidence type="ECO:0008006" key="4">
    <source>
        <dbReference type="Google" id="ProtNLM"/>
    </source>
</evidence>
<keyword evidence="1" id="KW-0472">Membrane</keyword>
<accession>A0ABR8JZG0</accession>
<keyword evidence="1" id="KW-1133">Transmembrane helix</keyword>
<reference evidence="2 3" key="1">
    <citation type="submission" date="2020-09" db="EMBL/GenBank/DDBJ databases">
        <authorList>
            <person name="Kim M.K."/>
        </authorList>
    </citation>
    <scope>NUCLEOTIDE SEQUENCE [LARGE SCALE GENOMIC DNA]</scope>
    <source>
        <strain evidence="2 3">BT189</strain>
    </source>
</reference>
<evidence type="ECO:0000313" key="2">
    <source>
        <dbReference type="EMBL" id="MBD2723404.1"/>
    </source>
</evidence>
<name>A0ABR8JZG0_9BACT</name>
<dbReference type="Gene3D" id="1.25.40.10">
    <property type="entry name" value="Tetratricopeptide repeat domain"/>
    <property type="match status" value="1"/>
</dbReference>
<dbReference type="RefSeq" id="WP_190926060.1">
    <property type="nucleotide sequence ID" value="NZ_JACXAC010000005.1"/>
</dbReference>